<evidence type="ECO:0000259" key="1">
    <source>
        <dbReference type="PROSITE" id="PS51845"/>
    </source>
</evidence>
<dbReference type="GO" id="GO:0004114">
    <property type="term" value="F:3',5'-cyclic-nucleotide phosphodiesterase activity"/>
    <property type="evidence" value="ECO:0007669"/>
    <property type="project" value="InterPro"/>
</dbReference>
<name>A0A091RDL3_9AVES</name>
<feature type="non-terminal residue" evidence="2">
    <location>
        <position position="82"/>
    </location>
</feature>
<dbReference type="PROSITE" id="PS51845">
    <property type="entry name" value="PDEASE_I_2"/>
    <property type="match status" value="1"/>
</dbReference>
<dbReference type="InterPro" id="IPR036971">
    <property type="entry name" value="PDEase_catalytic_dom_sf"/>
</dbReference>
<reference evidence="2 3" key="1">
    <citation type="submission" date="2014-04" db="EMBL/GenBank/DDBJ databases">
        <title>Genome evolution of avian class.</title>
        <authorList>
            <person name="Zhang G."/>
            <person name="Li C."/>
        </authorList>
    </citation>
    <scope>NUCLEOTIDE SEQUENCE [LARGE SCALE GENOMIC DNA]</scope>
    <source>
        <strain evidence="2">BGI_N332</strain>
    </source>
</reference>
<dbReference type="Gene3D" id="1.10.1300.10">
    <property type="entry name" value="3'5'-cyclic nucleotide phosphodiesterase, catalytic domain"/>
    <property type="match status" value="1"/>
</dbReference>
<sequence length="82" mass="9277">ERAMAKQMVTLEVLSYHASAAEEETRELQVTAAAVVPSAQSLNLTDFSFSDFELSDFETTLCTIRMFTDLNLVQNFQMKHEV</sequence>
<evidence type="ECO:0000313" key="3">
    <source>
        <dbReference type="Proteomes" id="UP000053369"/>
    </source>
</evidence>
<dbReference type="InterPro" id="IPR002073">
    <property type="entry name" value="PDEase_catalytic_dom"/>
</dbReference>
<feature type="non-terminal residue" evidence="2">
    <location>
        <position position="1"/>
    </location>
</feature>
<evidence type="ECO:0000313" key="2">
    <source>
        <dbReference type="EMBL" id="KFQ26742.1"/>
    </source>
</evidence>
<organism evidence="2 3">
    <name type="scientific">Mesitornis unicolor</name>
    <name type="common">brown roatelo</name>
    <dbReference type="NCBI Taxonomy" id="54374"/>
    <lineage>
        <taxon>Eukaryota</taxon>
        <taxon>Metazoa</taxon>
        <taxon>Chordata</taxon>
        <taxon>Craniata</taxon>
        <taxon>Vertebrata</taxon>
        <taxon>Euteleostomi</taxon>
        <taxon>Archelosauria</taxon>
        <taxon>Archosauria</taxon>
        <taxon>Dinosauria</taxon>
        <taxon>Saurischia</taxon>
        <taxon>Theropoda</taxon>
        <taxon>Coelurosauria</taxon>
        <taxon>Aves</taxon>
        <taxon>Neognathae</taxon>
        <taxon>Neoaves</taxon>
        <taxon>Columbimorphae</taxon>
        <taxon>Mesitornithiformes</taxon>
        <taxon>Mesitornithidae</taxon>
        <taxon>Mesitornis</taxon>
    </lineage>
</organism>
<dbReference type="EMBL" id="KK798078">
    <property type="protein sequence ID" value="KFQ26742.1"/>
    <property type="molecule type" value="Genomic_DNA"/>
</dbReference>
<keyword evidence="3" id="KW-1185">Reference proteome</keyword>
<dbReference type="AlphaFoldDB" id="A0A091RDL3"/>
<dbReference type="Proteomes" id="UP000053369">
    <property type="component" value="Unassembled WGS sequence"/>
</dbReference>
<dbReference type="GO" id="GO:0007165">
    <property type="term" value="P:signal transduction"/>
    <property type="evidence" value="ECO:0007669"/>
    <property type="project" value="InterPro"/>
</dbReference>
<protein>
    <submittedName>
        <fullName evidence="2">cGMP-specific 3',5'-cyclic phosphodiesterase</fullName>
    </submittedName>
</protein>
<feature type="domain" description="PDEase" evidence="1">
    <location>
        <begin position="24"/>
        <end position="82"/>
    </location>
</feature>
<proteinExistence type="predicted"/>
<accession>A0A091RDL3</accession>
<gene>
    <name evidence="2" type="ORF">N332_12995</name>
</gene>
<dbReference type="SUPFAM" id="SSF109604">
    <property type="entry name" value="HD-domain/PDEase-like"/>
    <property type="match status" value="1"/>
</dbReference>